<keyword evidence="12" id="KW-1133">Transmembrane helix</keyword>
<feature type="domain" description="FAD-binding FR-type" evidence="23">
    <location>
        <begin position="300"/>
        <end position="566"/>
    </location>
</feature>
<evidence type="ECO:0000256" key="13">
    <source>
        <dbReference type="ARBA" id="ARBA00023002"/>
    </source>
</evidence>
<dbReference type="InterPro" id="IPR001433">
    <property type="entry name" value="OxRdtase_FAD/NAD-bd"/>
</dbReference>
<dbReference type="InterPro" id="IPR023208">
    <property type="entry name" value="P450R"/>
</dbReference>
<evidence type="ECO:0000256" key="16">
    <source>
        <dbReference type="ARBA" id="ARBA00023136"/>
    </source>
</evidence>
<dbReference type="Gene3D" id="3.40.50.360">
    <property type="match status" value="1"/>
</dbReference>
<dbReference type="InterPro" id="IPR001094">
    <property type="entry name" value="Flavdoxin-like"/>
</dbReference>
<dbReference type="Gene3D" id="1.20.990.10">
    <property type="entry name" value="NADPH-cytochrome p450 Reductase, Chain A, domain 3"/>
    <property type="match status" value="1"/>
</dbReference>
<dbReference type="PIRSF" id="PIRSF000208">
    <property type="entry name" value="P450R"/>
    <property type="match status" value="1"/>
</dbReference>
<evidence type="ECO:0000256" key="2">
    <source>
        <dbReference type="ARBA" id="ARBA00001974"/>
    </source>
</evidence>
<comment type="cofactor">
    <cofactor evidence="1">
        <name>FMN</name>
        <dbReference type="ChEBI" id="CHEBI:58210"/>
    </cofactor>
</comment>
<keyword evidence="17" id="KW-1207">Sterol metabolism</keyword>
<evidence type="ECO:0000259" key="23">
    <source>
        <dbReference type="PROSITE" id="PS51384"/>
    </source>
</evidence>
<keyword evidence="16" id="KW-0472">Membrane</keyword>
<dbReference type="Pfam" id="PF00175">
    <property type="entry name" value="NAD_binding_1"/>
    <property type="match status" value="1"/>
</dbReference>
<dbReference type="EMBL" id="VCAU01000082">
    <property type="protein sequence ID" value="KAF9886141.1"/>
    <property type="molecule type" value="Genomic_DNA"/>
</dbReference>
<organism evidence="24 25">
    <name type="scientific">Aspergillus nanangensis</name>
    <dbReference type="NCBI Taxonomy" id="2582783"/>
    <lineage>
        <taxon>Eukaryota</taxon>
        <taxon>Fungi</taxon>
        <taxon>Dikarya</taxon>
        <taxon>Ascomycota</taxon>
        <taxon>Pezizomycotina</taxon>
        <taxon>Eurotiomycetes</taxon>
        <taxon>Eurotiomycetidae</taxon>
        <taxon>Eurotiales</taxon>
        <taxon>Aspergillaceae</taxon>
        <taxon>Aspergillus</taxon>
        <taxon>Aspergillus subgen. Circumdati</taxon>
    </lineage>
</organism>
<reference evidence="24" key="2">
    <citation type="submission" date="2020-02" db="EMBL/GenBank/DDBJ databases">
        <authorList>
            <person name="Gilchrist C.L.M."/>
            <person name="Chooi Y.-H."/>
        </authorList>
    </citation>
    <scope>NUCLEOTIDE SEQUENCE</scope>
    <source>
        <strain evidence="24">MST-FP2251</strain>
    </source>
</reference>
<accession>A0AAD4CGL4</accession>
<feature type="region of interest" description="Disordered" evidence="21">
    <location>
        <begin position="533"/>
        <end position="563"/>
    </location>
</feature>
<evidence type="ECO:0000256" key="10">
    <source>
        <dbReference type="ARBA" id="ARBA00022857"/>
    </source>
</evidence>
<dbReference type="InterPro" id="IPR023173">
    <property type="entry name" value="NADPH_Cyt_P450_Rdtase_alpha"/>
</dbReference>
<name>A0AAD4CGL4_ASPNN</name>
<dbReference type="AlphaFoldDB" id="A0AAD4CGL4"/>
<dbReference type="InterPro" id="IPR017938">
    <property type="entry name" value="Riboflavin_synthase-like_b-brl"/>
</dbReference>
<keyword evidence="14" id="KW-0756">Sterol biosynthesis</keyword>
<evidence type="ECO:0000256" key="21">
    <source>
        <dbReference type="SAM" id="MobiDB-lite"/>
    </source>
</evidence>
<evidence type="ECO:0000256" key="12">
    <source>
        <dbReference type="ARBA" id="ARBA00022989"/>
    </source>
</evidence>
<dbReference type="InterPro" id="IPR001709">
    <property type="entry name" value="Flavoprot_Pyr_Nucl_cyt_Rdtase"/>
</dbReference>
<keyword evidence="8" id="KW-0256">Endoplasmic reticulum</keyword>
<dbReference type="PROSITE" id="PS50902">
    <property type="entry name" value="FLAVODOXIN_LIKE"/>
    <property type="match status" value="1"/>
</dbReference>
<evidence type="ECO:0000256" key="18">
    <source>
        <dbReference type="ARBA" id="ARBA00023221"/>
    </source>
</evidence>
<dbReference type="Gene3D" id="2.40.30.10">
    <property type="entry name" value="Translation factors"/>
    <property type="match status" value="1"/>
</dbReference>
<evidence type="ECO:0000256" key="6">
    <source>
        <dbReference type="ARBA" id="ARBA00022692"/>
    </source>
</evidence>
<keyword evidence="25" id="KW-1185">Reference proteome</keyword>
<evidence type="ECO:0000313" key="25">
    <source>
        <dbReference type="Proteomes" id="UP001194746"/>
    </source>
</evidence>
<dbReference type="InterPro" id="IPR039261">
    <property type="entry name" value="FNR_nucleotide-bd"/>
</dbReference>
<keyword evidence="15" id="KW-0443">Lipid metabolism</keyword>
<dbReference type="SUPFAM" id="SSF63380">
    <property type="entry name" value="Riboflavin synthase domain-like"/>
    <property type="match status" value="1"/>
</dbReference>
<evidence type="ECO:0000256" key="5">
    <source>
        <dbReference type="ARBA" id="ARBA00022643"/>
    </source>
</evidence>
<evidence type="ECO:0000256" key="1">
    <source>
        <dbReference type="ARBA" id="ARBA00001917"/>
    </source>
</evidence>
<dbReference type="InterPro" id="IPR003097">
    <property type="entry name" value="CysJ-like_FAD-binding"/>
</dbReference>
<evidence type="ECO:0000256" key="15">
    <source>
        <dbReference type="ARBA" id="ARBA00023098"/>
    </source>
</evidence>
<dbReference type="Pfam" id="PF00258">
    <property type="entry name" value="Flavodoxin_1"/>
    <property type="match status" value="1"/>
</dbReference>
<sequence>MIPFIDDLSKLIHPTSLPLHLLDNLSKVLYPASIADYVALSILFLAGATYLSRGFLWDKPDPYYHLAFERPQLKHGSGLNSVARETRNIAQKLAESNKNIVVFWGSQSGTAEGFANRLTRDISLRFGSQGALSADLSDFDPSSIAQLPPSTIAIFILSTYGEGDPSDNTAEFWDWMTKANKGETVIDLPNLRYFAFGLGNTNYKFYNRVVDVVVDALNSLGATALLPVARANDAEGTTQEDFIAWRDSLFTLFRTTLGLQESDLHYLPTIAVQEDTSLEPIDLHHGEPDLHVNANRPGYSAVRPLRLIASRPLFHRSSPRHCLHLDLDLSSQPEFTYKTGDHLAIWPSNPDDEVSRLLSLLGLLSSSSTPITIHSIDPSTTKIKIPSPTTPLALLRHYLEICAPLNRDSLHALAQFAPTPSAKHTLHHLATSKSAYASFTSHNHITLARLMLLVCPDQPTWPALPLSYLIESLPPLQPRYYSISSSSVLSPRKLSITVLVASSPIPNSPAQTIEGVVSNYLLAAGESVSPSPSPLPAASASASAHHRPKTKVQYTLSGPGGSLSPSPQTQLLYAHLRKSKFKLPRVSTCPLIMVCAGTGFAPFRAFLAERRQLLQIGREVGEMLLFFGCRTAEEDYIYQEEVEDVQAVLGDRLRVVMAFSREDAMPRRYVQDRIGETGDAVVRLLEEEGANLYICGRAAMAREVEKAVGVEMQRVKGWSEEQVGEWRKGIKRRNKWQEDVWG</sequence>
<evidence type="ECO:0000256" key="8">
    <source>
        <dbReference type="ARBA" id="ARBA00022824"/>
    </source>
</evidence>
<dbReference type="PANTHER" id="PTHR19384">
    <property type="entry name" value="NITRIC OXIDE SYNTHASE-RELATED"/>
    <property type="match status" value="1"/>
</dbReference>
<dbReference type="PRINTS" id="PR00371">
    <property type="entry name" value="FPNCR"/>
</dbReference>
<keyword evidence="13" id="KW-0560">Oxidoreductase</keyword>
<dbReference type="GO" id="GO:0003958">
    <property type="term" value="F:NADPH-hemoprotein reductase activity"/>
    <property type="evidence" value="ECO:0007669"/>
    <property type="project" value="UniProtKB-EC"/>
</dbReference>
<keyword evidence="6" id="KW-0812">Transmembrane</keyword>
<keyword evidence="9" id="KW-0274">FAD</keyword>
<evidence type="ECO:0000256" key="19">
    <source>
        <dbReference type="ARBA" id="ARBA00023797"/>
    </source>
</evidence>
<keyword evidence="3" id="KW-0444">Lipid biosynthesis</keyword>
<evidence type="ECO:0000313" key="24">
    <source>
        <dbReference type="EMBL" id="KAF9886141.1"/>
    </source>
</evidence>
<dbReference type="Proteomes" id="UP001194746">
    <property type="component" value="Unassembled WGS sequence"/>
</dbReference>
<reference evidence="24" key="1">
    <citation type="journal article" date="2019" name="Beilstein J. Org. Chem.">
        <title>Nanangenines: drimane sesquiterpenoids as the dominant metabolite cohort of a novel Australian fungus, Aspergillus nanangensis.</title>
        <authorList>
            <person name="Lacey H.J."/>
            <person name="Gilchrist C.L.M."/>
            <person name="Crombie A."/>
            <person name="Kalaitzis J.A."/>
            <person name="Vuong D."/>
            <person name="Rutledge P.J."/>
            <person name="Turner P."/>
            <person name="Pitt J.I."/>
            <person name="Lacey E."/>
            <person name="Chooi Y.H."/>
            <person name="Piggott A.M."/>
        </authorList>
    </citation>
    <scope>NUCLEOTIDE SEQUENCE</scope>
    <source>
        <strain evidence="24">MST-FP2251</strain>
    </source>
</reference>
<keyword evidence="10" id="KW-0521">NADP</keyword>
<gene>
    <name evidence="24" type="ORF">FE257_011966</name>
</gene>
<dbReference type="InterPro" id="IPR029039">
    <property type="entry name" value="Flavoprotein-like_sf"/>
</dbReference>
<evidence type="ECO:0000256" key="20">
    <source>
        <dbReference type="ARBA" id="ARBA00049342"/>
    </source>
</evidence>
<dbReference type="PROSITE" id="PS51384">
    <property type="entry name" value="FAD_FR"/>
    <property type="match status" value="1"/>
</dbReference>
<dbReference type="FunFam" id="3.40.50.360:FF:000036">
    <property type="entry name" value="NADPH--cytochrome P450 reductase"/>
    <property type="match status" value="1"/>
</dbReference>
<keyword evidence="11" id="KW-0752">Steroid biosynthesis</keyword>
<dbReference type="GO" id="GO:0010181">
    <property type="term" value="F:FMN binding"/>
    <property type="evidence" value="ECO:0007669"/>
    <property type="project" value="InterPro"/>
</dbReference>
<dbReference type="SUPFAM" id="SSF52343">
    <property type="entry name" value="Ferredoxin reductase-like, C-terminal NADP-linked domain"/>
    <property type="match status" value="1"/>
</dbReference>
<evidence type="ECO:0000256" key="3">
    <source>
        <dbReference type="ARBA" id="ARBA00022516"/>
    </source>
</evidence>
<dbReference type="EC" id="1.6.2.4" evidence="19"/>
<evidence type="ECO:0000256" key="7">
    <source>
        <dbReference type="ARBA" id="ARBA00022787"/>
    </source>
</evidence>
<dbReference type="GO" id="GO:0050660">
    <property type="term" value="F:flavin adenine dinucleotide binding"/>
    <property type="evidence" value="ECO:0007669"/>
    <property type="project" value="TreeGrafter"/>
</dbReference>
<dbReference type="InterPro" id="IPR017927">
    <property type="entry name" value="FAD-bd_FR_type"/>
</dbReference>
<evidence type="ECO:0000256" key="11">
    <source>
        <dbReference type="ARBA" id="ARBA00022955"/>
    </source>
</evidence>
<comment type="catalytic activity">
    <reaction evidence="20">
        <text>2 oxidized [cytochrome P450] + NADPH = 2 reduced [cytochrome P450] + NADP(+) + H(+)</text>
        <dbReference type="Rhea" id="RHEA:24040"/>
        <dbReference type="Rhea" id="RHEA-COMP:14627"/>
        <dbReference type="Rhea" id="RHEA-COMP:14628"/>
        <dbReference type="ChEBI" id="CHEBI:15378"/>
        <dbReference type="ChEBI" id="CHEBI:55376"/>
        <dbReference type="ChEBI" id="CHEBI:57783"/>
        <dbReference type="ChEBI" id="CHEBI:58349"/>
        <dbReference type="ChEBI" id="CHEBI:60344"/>
        <dbReference type="EC" id="1.6.2.4"/>
    </reaction>
</comment>
<dbReference type="GO" id="GO:0016126">
    <property type="term" value="P:sterol biosynthetic process"/>
    <property type="evidence" value="ECO:0007669"/>
    <property type="project" value="UniProtKB-KW"/>
</dbReference>
<evidence type="ECO:0000256" key="14">
    <source>
        <dbReference type="ARBA" id="ARBA00023011"/>
    </source>
</evidence>
<dbReference type="Pfam" id="PF00667">
    <property type="entry name" value="FAD_binding_1"/>
    <property type="match status" value="1"/>
</dbReference>
<protein>
    <recommendedName>
        <fullName evidence="19">NADPH--hemoprotein reductase</fullName>
        <ecNumber evidence="19">1.6.2.4</ecNumber>
    </recommendedName>
</protein>
<keyword evidence="5" id="KW-0288">FMN</keyword>
<dbReference type="SUPFAM" id="SSF52218">
    <property type="entry name" value="Flavoproteins"/>
    <property type="match status" value="1"/>
</dbReference>
<dbReference type="Gene3D" id="3.40.50.80">
    <property type="entry name" value="Nucleotide-binding domain of ferredoxin-NADP reductase (FNR) module"/>
    <property type="match status" value="1"/>
</dbReference>
<evidence type="ECO:0000256" key="9">
    <source>
        <dbReference type="ARBA" id="ARBA00022827"/>
    </source>
</evidence>
<keyword evidence="4" id="KW-0285">Flavoprotein</keyword>
<evidence type="ECO:0000256" key="4">
    <source>
        <dbReference type="ARBA" id="ARBA00022630"/>
    </source>
</evidence>
<keyword evidence="18" id="KW-0753">Steroid metabolism</keyword>
<evidence type="ECO:0000259" key="22">
    <source>
        <dbReference type="PROSITE" id="PS50902"/>
    </source>
</evidence>
<keyword evidence="7" id="KW-1000">Mitochondrion outer membrane</keyword>
<keyword evidence="7" id="KW-0496">Mitochondrion</keyword>
<dbReference type="PANTHER" id="PTHR19384:SF108">
    <property type="entry name" value="NADPH--CYTOCHROME P450 REDUCTASE"/>
    <property type="match status" value="1"/>
</dbReference>
<feature type="domain" description="Flavodoxin-like" evidence="22">
    <location>
        <begin position="100"/>
        <end position="250"/>
    </location>
</feature>
<dbReference type="GO" id="GO:0005829">
    <property type="term" value="C:cytosol"/>
    <property type="evidence" value="ECO:0007669"/>
    <property type="project" value="TreeGrafter"/>
</dbReference>
<evidence type="ECO:0000256" key="17">
    <source>
        <dbReference type="ARBA" id="ARBA00023166"/>
    </source>
</evidence>
<dbReference type="InterPro" id="IPR008254">
    <property type="entry name" value="Flavodoxin/NO_synth"/>
</dbReference>
<comment type="caution">
    <text evidence="24">The sequence shown here is derived from an EMBL/GenBank/DDBJ whole genome shotgun (WGS) entry which is preliminary data.</text>
</comment>
<comment type="cofactor">
    <cofactor evidence="2">
        <name>FAD</name>
        <dbReference type="ChEBI" id="CHEBI:57692"/>
    </cofactor>
</comment>
<proteinExistence type="predicted"/>
<dbReference type="PRINTS" id="PR00369">
    <property type="entry name" value="FLAVODOXIN"/>
</dbReference>